<reference evidence="2 3" key="1">
    <citation type="submission" date="2020-08" db="EMBL/GenBank/DDBJ databases">
        <title>Sequencing the genomes of 1000 actinobacteria strains.</title>
        <authorList>
            <person name="Klenk H.-P."/>
        </authorList>
    </citation>
    <scope>NUCLEOTIDE SEQUENCE [LARGE SCALE GENOMIC DNA]</scope>
    <source>
        <strain evidence="2 3">DSM 105369</strain>
    </source>
</reference>
<protein>
    <recommendedName>
        <fullName evidence="1">Beta-lactamase-related domain-containing protein</fullName>
    </recommendedName>
</protein>
<feature type="domain" description="Beta-lactamase-related" evidence="1">
    <location>
        <begin position="83"/>
        <end position="374"/>
    </location>
</feature>
<dbReference type="EMBL" id="JACHVQ010000001">
    <property type="protein sequence ID" value="MBB2891549.1"/>
    <property type="molecule type" value="Genomic_DNA"/>
</dbReference>
<organism evidence="2 3">
    <name type="scientific">Flexivirga oryzae</name>
    <dbReference type="NCBI Taxonomy" id="1794944"/>
    <lineage>
        <taxon>Bacteria</taxon>
        <taxon>Bacillati</taxon>
        <taxon>Actinomycetota</taxon>
        <taxon>Actinomycetes</taxon>
        <taxon>Micrococcales</taxon>
        <taxon>Dermacoccaceae</taxon>
        <taxon>Flexivirga</taxon>
    </lineage>
</organism>
<evidence type="ECO:0000313" key="2">
    <source>
        <dbReference type="EMBL" id="MBB2891549.1"/>
    </source>
</evidence>
<sequence>MSSLMRGFPTEESTRVTQDNWQEPANVQWSFRHMRELMGSHRIAAGPKARSLPEGARADLSAVPVTRLTRGTQTVQDVIDTTHTDALVVLHDGVLVAEQYAEGMSTDSVHLMMSCSKSVVGCVAGILAERGLLDPSAATTQYVPEIEGSGYGGTSVRDLLDMRTGVAFSEAYTDPDAQVRVMERSMGWRPLAAGDPVGAYAYLATLGRESDHGGAFTYRSADTDMLGWVCERAAGVRMADLISELVWGPIGAERDAEITCDTIGTAVHDGGVSATARDMARFGQMLLEDGVVDGATVVPPSWIHAAYDRPADVRAAFAASDNEPVLPGGWYRNQFWFVPAENDVALVCLGIHGQMVFVHPATRLVAVKQSSWPSAQDVDHLVDTLRAFRVLGTALAESS</sequence>
<dbReference type="Pfam" id="PF00144">
    <property type="entry name" value="Beta-lactamase"/>
    <property type="match status" value="1"/>
</dbReference>
<dbReference type="Gene3D" id="3.40.710.10">
    <property type="entry name" value="DD-peptidase/beta-lactamase superfamily"/>
    <property type="match status" value="1"/>
</dbReference>
<dbReference type="InterPro" id="IPR050789">
    <property type="entry name" value="Diverse_Enzym_Activities"/>
</dbReference>
<dbReference type="Proteomes" id="UP000559182">
    <property type="component" value="Unassembled WGS sequence"/>
</dbReference>
<gene>
    <name evidence="2" type="ORF">FHU39_001533</name>
</gene>
<dbReference type="InterPro" id="IPR012338">
    <property type="entry name" value="Beta-lactam/transpept-like"/>
</dbReference>
<dbReference type="InterPro" id="IPR001466">
    <property type="entry name" value="Beta-lactam-related"/>
</dbReference>
<keyword evidence="3" id="KW-1185">Reference proteome</keyword>
<comment type="caution">
    <text evidence="2">The sequence shown here is derived from an EMBL/GenBank/DDBJ whole genome shotgun (WGS) entry which is preliminary data.</text>
</comment>
<evidence type="ECO:0000259" key="1">
    <source>
        <dbReference type="Pfam" id="PF00144"/>
    </source>
</evidence>
<dbReference type="AlphaFoldDB" id="A0A839N457"/>
<dbReference type="PANTHER" id="PTHR43283">
    <property type="entry name" value="BETA-LACTAMASE-RELATED"/>
    <property type="match status" value="1"/>
</dbReference>
<accession>A0A839N457</accession>
<proteinExistence type="predicted"/>
<dbReference type="RefSeq" id="WP_183319805.1">
    <property type="nucleotide sequence ID" value="NZ_JACHVQ010000001.1"/>
</dbReference>
<dbReference type="PANTHER" id="PTHR43283:SF7">
    <property type="entry name" value="BETA-LACTAMASE-RELATED DOMAIN-CONTAINING PROTEIN"/>
    <property type="match status" value="1"/>
</dbReference>
<dbReference type="SUPFAM" id="SSF56601">
    <property type="entry name" value="beta-lactamase/transpeptidase-like"/>
    <property type="match status" value="1"/>
</dbReference>
<evidence type="ECO:0000313" key="3">
    <source>
        <dbReference type="Proteomes" id="UP000559182"/>
    </source>
</evidence>
<name>A0A839N457_9MICO</name>